<dbReference type="RefSeq" id="WP_017620537.1">
    <property type="nucleotide sequence ID" value="NZ_CP022753.1"/>
</dbReference>
<protein>
    <submittedName>
        <fullName evidence="1">Uncharacterized protein</fullName>
    </submittedName>
</protein>
<keyword evidence="2" id="KW-1185">Reference proteome</keyword>
<dbReference type="EMBL" id="CP022753">
    <property type="protein sequence ID" value="ASU81690.1"/>
    <property type="molecule type" value="Genomic_DNA"/>
</dbReference>
<evidence type="ECO:0000313" key="1">
    <source>
        <dbReference type="EMBL" id="ASU81690.1"/>
    </source>
</evidence>
<dbReference type="AlphaFoldDB" id="A0A223S0P3"/>
<name>A0A223S0P3_9ACTN</name>
<sequence length="100" mass="10944">MLSELCGQKIAADSYVGFFINDCGEYLVFVQPRGEDTATLLHSDMDWKPCEVADLALKQLRSRSGPMTVGDILIDAAEASWLTGCLEATAWMREGTAQRG</sequence>
<organism evidence="1 2">
    <name type="scientific">Nocardiopsis gilva YIM 90087</name>
    <dbReference type="NCBI Taxonomy" id="1235441"/>
    <lineage>
        <taxon>Bacteria</taxon>
        <taxon>Bacillati</taxon>
        <taxon>Actinomycetota</taxon>
        <taxon>Actinomycetes</taxon>
        <taxon>Streptosporangiales</taxon>
        <taxon>Nocardiopsidaceae</taxon>
        <taxon>Nocardiopsis</taxon>
    </lineage>
</organism>
<reference evidence="1 2" key="1">
    <citation type="submission" date="2017-08" db="EMBL/GenBank/DDBJ databases">
        <title>The complete genome sequence of Nocardiopsis gilva YIM 90087.</title>
        <authorList>
            <person name="Yin M."/>
            <person name="Tang S."/>
        </authorList>
    </citation>
    <scope>NUCLEOTIDE SEQUENCE [LARGE SCALE GENOMIC DNA]</scope>
    <source>
        <strain evidence="1 2">YIM 90087</strain>
    </source>
</reference>
<accession>A0A223S0P3</accession>
<dbReference type="Proteomes" id="UP000215005">
    <property type="component" value="Chromosome"/>
</dbReference>
<dbReference type="KEGG" id="ngv:CDO52_01770"/>
<evidence type="ECO:0000313" key="2">
    <source>
        <dbReference type="Proteomes" id="UP000215005"/>
    </source>
</evidence>
<gene>
    <name evidence="1" type="ORF">CDO52_01770</name>
</gene>
<dbReference type="OrthoDB" id="5145915at2"/>
<proteinExistence type="predicted"/>